<dbReference type="OrthoDB" id="9780343at2"/>
<organism evidence="1 2">
    <name type="scientific">Mobilisporobacter senegalensis</name>
    <dbReference type="NCBI Taxonomy" id="1329262"/>
    <lineage>
        <taxon>Bacteria</taxon>
        <taxon>Bacillati</taxon>
        <taxon>Bacillota</taxon>
        <taxon>Clostridia</taxon>
        <taxon>Lachnospirales</taxon>
        <taxon>Lachnospiraceae</taxon>
        <taxon>Mobilisporobacter</taxon>
    </lineage>
</organism>
<name>A0A3N1XMI7_9FIRM</name>
<gene>
    <name evidence="1" type="ORF">EDD66_10824</name>
</gene>
<protein>
    <recommendedName>
        <fullName evidence="3">DUF2225 domain-containing protein</fullName>
    </recommendedName>
</protein>
<dbReference type="EMBL" id="RJVG01000008">
    <property type="protein sequence ID" value="ROR26302.1"/>
    <property type="molecule type" value="Genomic_DNA"/>
</dbReference>
<dbReference type="InterPro" id="IPR018708">
    <property type="entry name" value="DUF2225"/>
</dbReference>
<proteinExistence type="predicted"/>
<comment type="caution">
    <text evidence="1">The sequence shown here is derived from an EMBL/GenBank/DDBJ whole genome shotgun (WGS) entry which is preliminary data.</text>
</comment>
<dbReference type="Pfam" id="PF09986">
    <property type="entry name" value="DUF2225"/>
    <property type="match status" value="1"/>
</dbReference>
<dbReference type="Proteomes" id="UP000273083">
    <property type="component" value="Unassembled WGS sequence"/>
</dbReference>
<dbReference type="AlphaFoldDB" id="A0A3N1XMI7"/>
<evidence type="ECO:0008006" key="3">
    <source>
        <dbReference type="Google" id="ProtNLM"/>
    </source>
</evidence>
<keyword evidence="2" id="KW-1185">Reference proteome</keyword>
<evidence type="ECO:0000313" key="1">
    <source>
        <dbReference type="EMBL" id="ROR26302.1"/>
    </source>
</evidence>
<evidence type="ECO:0000313" key="2">
    <source>
        <dbReference type="Proteomes" id="UP000273083"/>
    </source>
</evidence>
<dbReference type="RefSeq" id="WP_123610021.1">
    <property type="nucleotide sequence ID" value="NZ_RJVG01000008.1"/>
</dbReference>
<sequence>MGNIFSGLEDFGLGKLSNMDIYSVEESAEKKTSSTQKEKPKFNEADFIFEKTFNCPVCEEEFKSKTVKTGKVKLLSADTDLRPKYHLLDSLKYDAIVCPKCGYSALNRFFNYMTAAQAKLIKAQISTNFKGLTEEGDILSYDDAIARHKLALVNTIVKKGKISERAYTCLKLAWLLRGKSESLPADTPNYDEVKKALAKEELEFTNKAYEGFMSAFEKELFPMCGMDEITTTYLVADLARRCGKLDESSRWISRVLISKDANERIKSKARDIKELIQNAKK</sequence>
<accession>A0A3N1XMI7</accession>
<reference evidence="1 2" key="1">
    <citation type="submission" date="2018-11" db="EMBL/GenBank/DDBJ databases">
        <title>Genomic Encyclopedia of Type Strains, Phase IV (KMG-IV): sequencing the most valuable type-strain genomes for metagenomic binning, comparative biology and taxonomic classification.</title>
        <authorList>
            <person name="Goeker M."/>
        </authorList>
    </citation>
    <scope>NUCLEOTIDE SEQUENCE [LARGE SCALE GENOMIC DNA]</scope>
    <source>
        <strain evidence="1 2">DSM 26537</strain>
    </source>
</reference>